<feature type="transmembrane region" description="Helical" evidence="4">
    <location>
        <begin position="79"/>
        <end position="96"/>
    </location>
</feature>
<feature type="region of interest" description="Disordered" evidence="3">
    <location>
        <begin position="359"/>
        <end position="384"/>
    </location>
</feature>
<dbReference type="InterPro" id="IPR050469">
    <property type="entry name" value="Diguanylate_Cyclase"/>
</dbReference>
<feature type="transmembrane region" description="Helical" evidence="4">
    <location>
        <begin position="47"/>
        <end position="67"/>
    </location>
</feature>
<sequence length="384" mass="43479">MSDQQRETLVGIASNEASVKRVVRWIAASGAVVAVMIGLRSLMLDHLLHAAVLFSFAATMLVNEFILFFSRDDDLYKSFFLWSIGLILLYLAASGGESNTGILWFYVFPPFVFYISGLKTGLSLVATLMIGMLLIFNFENLSIVVASYSADFQIRFFSTVMFVIVFSYIVDKQRRDAISQLVTIGKLYEYAARTDELTKLPNRRDMRDQLESEFSRYQRNGHHFSVILLDIDHFKQINDNYGHDAGDVVLTKFADALRDVCRKMDTAARWGGEEFLILLPDTKLLEALAMAERLRIKISRMEVTYGQQTIRLTTSCGVCSIHSAKDLSALLRQADVSLYQAKLRGRNIVIPQVTRDRRVSPEFSEPGRKSQASDLELKGFDDLL</sequence>
<dbReference type="SUPFAM" id="SSF55073">
    <property type="entry name" value="Nucleotide cyclase"/>
    <property type="match status" value="1"/>
</dbReference>
<accession>A0ABP7PUJ4</accession>
<evidence type="ECO:0000313" key="6">
    <source>
        <dbReference type="EMBL" id="GAA3971537.1"/>
    </source>
</evidence>
<dbReference type="Proteomes" id="UP001501337">
    <property type="component" value="Unassembled WGS sequence"/>
</dbReference>
<gene>
    <name evidence="6" type="ORF">GCM10022278_31180</name>
</gene>
<keyword evidence="7" id="KW-1185">Reference proteome</keyword>
<evidence type="ECO:0000259" key="5">
    <source>
        <dbReference type="PROSITE" id="PS50887"/>
    </source>
</evidence>
<keyword evidence="4" id="KW-0812">Transmembrane</keyword>
<keyword evidence="4" id="KW-0472">Membrane</keyword>
<evidence type="ECO:0000256" key="4">
    <source>
        <dbReference type="SAM" id="Phobius"/>
    </source>
</evidence>
<evidence type="ECO:0000256" key="1">
    <source>
        <dbReference type="ARBA" id="ARBA00012528"/>
    </source>
</evidence>
<feature type="transmembrane region" description="Helical" evidence="4">
    <location>
        <begin position="22"/>
        <end position="41"/>
    </location>
</feature>
<dbReference type="InterPro" id="IPR000160">
    <property type="entry name" value="GGDEF_dom"/>
</dbReference>
<reference evidence="7" key="1">
    <citation type="journal article" date="2019" name="Int. J. Syst. Evol. Microbiol.">
        <title>The Global Catalogue of Microorganisms (GCM) 10K type strain sequencing project: providing services to taxonomists for standard genome sequencing and annotation.</title>
        <authorList>
            <consortium name="The Broad Institute Genomics Platform"/>
            <consortium name="The Broad Institute Genome Sequencing Center for Infectious Disease"/>
            <person name="Wu L."/>
            <person name="Ma J."/>
        </authorList>
    </citation>
    <scope>NUCLEOTIDE SEQUENCE [LARGE SCALE GENOMIC DNA]</scope>
    <source>
        <strain evidence="7">JCM 17555</strain>
    </source>
</reference>
<dbReference type="Pfam" id="PF00990">
    <property type="entry name" value="GGDEF"/>
    <property type="match status" value="1"/>
</dbReference>
<feature type="compositionally biased region" description="Basic and acidic residues" evidence="3">
    <location>
        <begin position="359"/>
        <end position="368"/>
    </location>
</feature>
<dbReference type="SMART" id="SM00267">
    <property type="entry name" value="GGDEF"/>
    <property type="match status" value="1"/>
</dbReference>
<dbReference type="EMBL" id="BAABBO010000014">
    <property type="protein sequence ID" value="GAA3971537.1"/>
    <property type="molecule type" value="Genomic_DNA"/>
</dbReference>
<dbReference type="CDD" id="cd01949">
    <property type="entry name" value="GGDEF"/>
    <property type="match status" value="1"/>
</dbReference>
<dbReference type="PANTHER" id="PTHR45138:SF9">
    <property type="entry name" value="DIGUANYLATE CYCLASE DGCM-RELATED"/>
    <property type="match status" value="1"/>
</dbReference>
<dbReference type="Gene3D" id="3.30.70.270">
    <property type="match status" value="1"/>
</dbReference>
<evidence type="ECO:0000313" key="7">
    <source>
        <dbReference type="Proteomes" id="UP001501337"/>
    </source>
</evidence>
<feature type="compositionally biased region" description="Basic and acidic residues" evidence="3">
    <location>
        <begin position="375"/>
        <end position="384"/>
    </location>
</feature>
<organism evidence="6 7">
    <name type="scientific">Allohahella marinimesophila</name>
    <dbReference type="NCBI Taxonomy" id="1054972"/>
    <lineage>
        <taxon>Bacteria</taxon>
        <taxon>Pseudomonadati</taxon>
        <taxon>Pseudomonadota</taxon>
        <taxon>Gammaproteobacteria</taxon>
        <taxon>Oceanospirillales</taxon>
        <taxon>Hahellaceae</taxon>
        <taxon>Allohahella</taxon>
    </lineage>
</organism>
<name>A0ABP7PUJ4_9GAMM</name>
<dbReference type="EC" id="2.7.7.65" evidence="1"/>
<dbReference type="PANTHER" id="PTHR45138">
    <property type="entry name" value="REGULATORY COMPONENTS OF SENSORY TRANSDUCTION SYSTEM"/>
    <property type="match status" value="1"/>
</dbReference>
<dbReference type="RefSeq" id="WP_344808045.1">
    <property type="nucleotide sequence ID" value="NZ_BAABBO010000014.1"/>
</dbReference>
<dbReference type="NCBIfam" id="TIGR00254">
    <property type="entry name" value="GGDEF"/>
    <property type="match status" value="1"/>
</dbReference>
<dbReference type="InterPro" id="IPR029787">
    <property type="entry name" value="Nucleotide_cyclase"/>
</dbReference>
<feature type="transmembrane region" description="Helical" evidence="4">
    <location>
        <begin position="102"/>
        <end position="118"/>
    </location>
</feature>
<comment type="catalytic activity">
    <reaction evidence="2">
        <text>2 GTP = 3',3'-c-di-GMP + 2 diphosphate</text>
        <dbReference type="Rhea" id="RHEA:24898"/>
        <dbReference type="ChEBI" id="CHEBI:33019"/>
        <dbReference type="ChEBI" id="CHEBI:37565"/>
        <dbReference type="ChEBI" id="CHEBI:58805"/>
        <dbReference type="EC" id="2.7.7.65"/>
    </reaction>
</comment>
<protein>
    <recommendedName>
        <fullName evidence="1">diguanylate cyclase</fullName>
        <ecNumber evidence="1">2.7.7.65</ecNumber>
    </recommendedName>
</protein>
<proteinExistence type="predicted"/>
<dbReference type="InterPro" id="IPR043128">
    <property type="entry name" value="Rev_trsase/Diguanyl_cyclase"/>
</dbReference>
<comment type="caution">
    <text evidence="6">The sequence shown here is derived from an EMBL/GenBank/DDBJ whole genome shotgun (WGS) entry which is preliminary data.</text>
</comment>
<feature type="domain" description="GGDEF" evidence="5">
    <location>
        <begin position="222"/>
        <end position="354"/>
    </location>
</feature>
<keyword evidence="4" id="KW-1133">Transmembrane helix</keyword>
<dbReference type="PROSITE" id="PS50887">
    <property type="entry name" value="GGDEF"/>
    <property type="match status" value="1"/>
</dbReference>
<evidence type="ECO:0000256" key="3">
    <source>
        <dbReference type="SAM" id="MobiDB-lite"/>
    </source>
</evidence>
<feature type="transmembrane region" description="Helical" evidence="4">
    <location>
        <begin position="125"/>
        <end position="146"/>
    </location>
</feature>
<evidence type="ECO:0000256" key="2">
    <source>
        <dbReference type="ARBA" id="ARBA00034247"/>
    </source>
</evidence>
<feature type="transmembrane region" description="Helical" evidence="4">
    <location>
        <begin position="152"/>
        <end position="170"/>
    </location>
</feature>